<dbReference type="EMBL" id="JAABOO010000002">
    <property type="protein sequence ID" value="NER13677.1"/>
    <property type="molecule type" value="Genomic_DNA"/>
</dbReference>
<feature type="domain" description="Acyl-CoA dehydrogenase/oxidase N-terminal" evidence="9">
    <location>
        <begin position="6"/>
        <end position="122"/>
    </location>
</feature>
<evidence type="ECO:0000256" key="2">
    <source>
        <dbReference type="ARBA" id="ARBA00009347"/>
    </source>
</evidence>
<accession>A0A6P0UL29</accession>
<dbReference type="Gene3D" id="2.40.110.10">
    <property type="entry name" value="Butyryl-CoA Dehydrogenase, subunit A, domain 2"/>
    <property type="match status" value="1"/>
</dbReference>
<dbReference type="InterPro" id="IPR009075">
    <property type="entry name" value="AcylCo_DH/oxidase_C"/>
</dbReference>
<dbReference type="Pfam" id="PF02770">
    <property type="entry name" value="Acyl-CoA_dh_M"/>
    <property type="match status" value="1"/>
</dbReference>
<organism evidence="10 11">
    <name type="scientific">Leptobacterium flavescens</name>
    <dbReference type="NCBI Taxonomy" id="472055"/>
    <lineage>
        <taxon>Bacteria</taxon>
        <taxon>Pseudomonadati</taxon>
        <taxon>Bacteroidota</taxon>
        <taxon>Flavobacteriia</taxon>
        <taxon>Flavobacteriales</taxon>
        <taxon>Flavobacteriaceae</taxon>
        <taxon>Leptobacterium</taxon>
    </lineage>
</organism>
<gene>
    <name evidence="10" type="ORF">GWK08_09525</name>
</gene>
<feature type="domain" description="Acyl-CoA dehydrogenase/oxidase C-terminal" evidence="7">
    <location>
        <begin position="233"/>
        <end position="379"/>
    </location>
</feature>
<comment type="caution">
    <text evidence="10">The sequence shown here is derived from an EMBL/GenBank/DDBJ whole genome shotgun (WGS) entry which is preliminary data.</text>
</comment>
<dbReference type="GO" id="GO:0003995">
    <property type="term" value="F:acyl-CoA dehydrogenase activity"/>
    <property type="evidence" value="ECO:0007669"/>
    <property type="project" value="InterPro"/>
</dbReference>
<evidence type="ECO:0000259" key="9">
    <source>
        <dbReference type="Pfam" id="PF02771"/>
    </source>
</evidence>
<dbReference type="GO" id="GO:0050660">
    <property type="term" value="F:flavin adenine dinucleotide binding"/>
    <property type="evidence" value="ECO:0007669"/>
    <property type="project" value="InterPro"/>
</dbReference>
<reference evidence="10 11" key="1">
    <citation type="submission" date="2020-01" db="EMBL/GenBank/DDBJ databases">
        <title>Leptobacterium flavescens.</title>
        <authorList>
            <person name="Wang G."/>
        </authorList>
    </citation>
    <scope>NUCLEOTIDE SEQUENCE [LARGE SCALE GENOMIC DNA]</scope>
    <source>
        <strain evidence="10 11">KCTC 22160</strain>
    </source>
</reference>
<evidence type="ECO:0000259" key="7">
    <source>
        <dbReference type="Pfam" id="PF00441"/>
    </source>
</evidence>
<dbReference type="InterPro" id="IPR013786">
    <property type="entry name" value="AcylCoA_DH/ox_N"/>
</dbReference>
<comment type="cofactor">
    <cofactor evidence="1 6">
        <name>FAD</name>
        <dbReference type="ChEBI" id="CHEBI:57692"/>
    </cofactor>
</comment>
<evidence type="ECO:0000259" key="8">
    <source>
        <dbReference type="Pfam" id="PF02770"/>
    </source>
</evidence>
<dbReference type="Pfam" id="PF00441">
    <property type="entry name" value="Acyl-CoA_dh_1"/>
    <property type="match status" value="1"/>
</dbReference>
<evidence type="ECO:0000256" key="5">
    <source>
        <dbReference type="ARBA" id="ARBA00023002"/>
    </source>
</evidence>
<dbReference type="InterPro" id="IPR009100">
    <property type="entry name" value="AcylCoA_DH/oxidase_NM_dom_sf"/>
</dbReference>
<dbReference type="Proteomes" id="UP000468581">
    <property type="component" value="Unassembled WGS sequence"/>
</dbReference>
<dbReference type="FunFam" id="1.20.140.10:FF:000004">
    <property type="entry name" value="Acyl-CoA dehydrogenase FadE25"/>
    <property type="match status" value="1"/>
</dbReference>
<dbReference type="Gene3D" id="1.10.540.10">
    <property type="entry name" value="Acyl-CoA dehydrogenase/oxidase, N-terminal domain"/>
    <property type="match status" value="1"/>
</dbReference>
<proteinExistence type="inferred from homology"/>
<evidence type="ECO:0000256" key="1">
    <source>
        <dbReference type="ARBA" id="ARBA00001974"/>
    </source>
</evidence>
<dbReference type="InterPro" id="IPR036250">
    <property type="entry name" value="AcylCo_DH-like_C"/>
</dbReference>
<keyword evidence="4 6" id="KW-0274">FAD</keyword>
<evidence type="ECO:0000256" key="4">
    <source>
        <dbReference type="ARBA" id="ARBA00022827"/>
    </source>
</evidence>
<dbReference type="SUPFAM" id="SSF56645">
    <property type="entry name" value="Acyl-CoA dehydrogenase NM domain-like"/>
    <property type="match status" value="1"/>
</dbReference>
<name>A0A6P0UL29_9FLAO</name>
<dbReference type="PANTHER" id="PTHR43884">
    <property type="entry name" value="ACYL-COA DEHYDROGENASE"/>
    <property type="match status" value="1"/>
</dbReference>
<keyword evidence="5 6" id="KW-0560">Oxidoreductase</keyword>
<dbReference type="RefSeq" id="WP_163606758.1">
    <property type="nucleotide sequence ID" value="NZ_JAABOO010000002.1"/>
</dbReference>
<dbReference type="Gene3D" id="1.20.140.10">
    <property type="entry name" value="Butyryl-CoA Dehydrogenase, subunit A, domain 3"/>
    <property type="match status" value="1"/>
</dbReference>
<evidence type="ECO:0000256" key="6">
    <source>
        <dbReference type="RuleBase" id="RU362125"/>
    </source>
</evidence>
<dbReference type="AlphaFoldDB" id="A0A6P0UL29"/>
<evidence type="ECO:0000313" key="10">
    <source>
        <dbReference type="EMBL" id="NER13677.1"/>
    </source>
</evidence>
<sequence>MDFSWTKEQLDYRDKVIDFAKENLNNDLVERDRDLAFSRDNWEKCAEFGIQGLAAPSELGGAFKEVDILTATLAMEGLGYACRDNGLSLGLSAQIWTVQLPLLQFGTEYQKEKYLKAMVSGKAIACHALTEPEAGSDIFSMKTHAKKVDGGYIINGSKRLITLGPEADIALIFANVNPKMGKWGVTGFIVEKGTKGFRQGENQAKMGMRTVPLGDLYFEDCFVPEENRLGKEGAGWSITTHSLEYDRCGILASQLGAMEYQLEKSVEFVRNRKQFGKSISEFQSVSNRIADMKLRLETSRLLLYKVAWLKSQGKSAMLEAAMLKLQLSESFVASSLDAIRNMGGSGYLTDFEIERNLRDSVGGVIYAGTSDIQRNIISELMYADSALSKK</sequence>
<dbReference type="InterPro" id="IPR037069">
    <property type="entry name" value="AcylCoA_DH/ox_N_sf"/>
</dbReference>
<dbReference type="PROSITE" id="PS00072">
    <property type="entry name" value="ACYL_COA_DH_1"/>
    <property type="match status" value="1"/>
</dbReference>
<keyword evidence="3 6" id="KW-0285">Flavoprotein</keyword>
<comment type="similarity">
    <text evidence="2 6">Belongs to the acyl-CoA dehydrogenase family.</text>
</comment>
<feature type="domain" description="Acyl-CoA oxidase/dehydrogenase middle" evidence="8">
    <location>
        <begin position="126"/>
        <end position="221"/>
    </location>
</feature>
<dbReference type="SUPFAM" id="SSF47203">
    <property type="entry name" value="Acyl-CoA dehydrogenase C-terminal domain-like"/>
    <property type="match status" value="1"/>
</dbReference>
<keyword evidence="11" id="KW-1185">Reference proteome</keyword>
<dbReference type="InterPro" id="IPR046373">
    <property type="entry name" value="Acyl-CoA_Oxase/DH_mid-dom_sf"/>
</dbReference>
<dbReference type="InterPro" id="IPR006091">
    <property type="entry name" value="Acyl-CoA_Oxase/DH_mid-dom"/>
</dbReference>
<dbReference type="PANTHER" id="PTHR43884:SF12">
    <property type="entry name" value="ISOVALERYL-COA DEHYDROGENASE, MITOCHONDRIAL-RELATED"/>
    <property type="match status" value="1"/>
</dbReference>
<evidence type="ECO:0000256" key="3">
    <source>
        <dbReference type="ARBA" id="ARBA00022630"/>
    </source>
</evidence>
<dbReference type="InterPro" id="IPR006089">
    <property type="entry name" value="Acyl-CoA_DH_CS"/>
</dbReference>
<protein>
    <submittedName>
        <fullName evidence="10">Acyl-CoA dehydrogenase</fullName>
    </submittedName>
</protein>
<dbReference type="Pfam" id="PF02771">
    <property type="entry name" value="Acyl-CoA_dh_N"/>
    <property type="match status" value="1"/>
</dbReference>
<evidence type="ECO:0000313" key="11">
    <source>
        <dbReference type="Proteomes" id="UP000468581"/>
    </source>
</evidence>
<dbReference type="FunFam" id="2.40.110.10:FF:000002">
    <property type="entry name" value="Acyl-CoA dehydrogenase fadE12"/>
    <property type="match status" value="1"/>
</dbReference>